<keyword evidence="7" id="KW-0862">Zinc</keyword>
<evidence type="ECO:0000256" key="13">
    <source>
        <dbReference type="ARBA" id="ARBA00074653"/>
    </source>
</evidence>
<evidence type="ECO:0000256" key="11">
    <source>
        <dbReference type="ARBA" id="ARBA00038887"/>
    </source>
</evidence>
<protein>
    <recommendedName>
        <fullName evidence="13">Fructokinase</fullName>
        <ecNumber evidence="11">2.7.1.4</ecNumber>
    </recommendedName>
</protein>
<accession>F3SJL9</accession>
<organism evidence="14 15">
    <name type="scientific">Streptococcus sanguinis SK1087</name>
    <dbReference type="NCBI Taxonomy" id="888824"/>
    <lineage>
        <taxon>Bacteria</taxon>
        <taxon>Bacillati</taxon>
        <taxon>Bacillota</taxon>
        <taxon>Bacilli</taxon>
        <taxon>Lactobacillales</taxon>
        <taxon>Streptococcaceae</taxon>
        <taxon>Streptococcus</taxon>
    </lineage>
</organism>
<evidence type="ECO:0000256" key="6">
    <source>
        <dbReference type="ARBA" id="ARBA00022777"/>
    </source>
</evidence>
<dbReference type="HOGENOM" id="CLU_036604_3_0_9"/>
<evidence type="ECO:0000256" key="12">
    <source>
        <dbReference type="ARBA" id="ARBA00048451"/>
    </source>
</evidence>
<evidence type="ECO:0000256" key="1">
    <source>
        <dbReference type="ARBA" id="ARBA00001946"/>
    </source>
</evidence>
<dbReference type="EC" id="2.7.1.4" evidence="11"/>
<keyword evidence="9" id="KW-0460">Magnesium</keyword>
<dbReference type="Proteomes" id="UP000003378">
    <property type="component" value="Unassembled WGS sequence"/>
</dbReference>
<dbReference type="InterPro" id="IPR054618">
    <property type="entry name" value="ScrK"/>
</dbReference>
<dbReference type="NCBIfam" id="NF045550">
    <property type="entry name" value="FrctkaseScrK"/>
    <property type="match status" value="1"/>
</dbReference>
<dbReference type="InterPro" id="IPR000600">
    <property type="entry name" value="ROK"/>
</dbReference>
<reference evidence="14 15" key="1">
    <citation type="submission" date="2011-03" db="EMBL/GenBank/DDBJ databases">
        <authorList>
            <person name="Muzny D."/>
            <person name="Qin X."/>
            <person name="Deng J."/>
            <person name="Jiang H."/>
            <person name="Liu Y."/>
            <person name="Qu J."/>
            <person name="Song X.-Z."/>
            <person name="Zhang L."/>
            <person name="Thornton R."/>
            <person name="Coyle M."/>
            <person name="Francisco L."/>
            <person name="Jackson L."/>
            <person name="Javaid M."/>
            <person name="Korchina V."/>
            <person name="Kovar C."/>
            <person name="Mata R."/>
            <person name="Mathew T."/>
            <person name="Ngo R."/>
            <person name="Nguyen L."/>
            <person name="Nguyen N."/>
            <person name="Okwuonu G."/>
            <person name="Ongeri F."/>
            <person name="Pham C."/>
            <person name="Simmons D."/>
            <person name="Wilczek-Boney K."/>
            <person name="Hale W."/>
            <person name="Jakkamsetti A."/>
            <person name="Pham P."/>
            <person name="Ruth R."/>
            <person name="San Lucas F."/>
            <person name="Warren J."/>
            <person name="Zhang J."/>
            <person name="Zhao Z."/>
            <person name="Zhou C."/>
            <person name="Zhu D."/>
            <person name="Lee S."/>
            <person name="Bess C."/>
            <person name="Blankenburg K."/>
            <person name="Forbes L."/>
            <person name="Fu Q."/>
            <person name="Gubbala S."/>
            <person name="Hirani K."/>
            <person name="Jayaseelan J.C."/>
            <person name="Lara F."/>
            <person name="Munidasa M."/>
            <person name="Palculict T."/>
            <person name="Patil S."/>
            <person name="Pu L.-L."/>
            <person name="Saada N."/>
            <person name="Tang L."/>
            <person name="Weissenberger G."/>
            <person name="Zhu Y."/>
            <person name="Hemphill L."/>
            <person name="Shang Y."/>
            <person name="Youmans B."/>
            <person name="Ayvaz T."/>
            <person name="Ross M."/>
            <person name="Santibanez J."/>
            <person name="Aqrawi P."/>
            <person name="Gross S."/>
            <person name="Joshi V."/>
            <person name="Fowler G."/>
            <person name="Nazareth L."/>
            <person name="Reid J."/>
            <person name="Worley K."/>
            <person name="Petrosino J."/>
            <person name="Highlander S."/>
            <person name="Gibbs R."/>
        </authorList>
    </citation>
    <scope>NUCLEOTIDE SEQUENCE [LARGE SCALE GENOMIC DNA]</scope>
    <source>
        <strain evidence="14 15">SK1087</strain>
    </source>
</reference>
<evidence type="ECO:0000313" key="14">
    <source>
        <dbReference type="EMBL" id="EGG39922.1"/>
    </source>
</evidence>
<dbReference type="InterPro" id="IPR051804">
    <property type="entry name" value="Carb_Metab_Reg_Kinase/Isom"/>
</dbReference>
<keyword evidence="5" id="KW-0547">Nucleotide-binding</keyword>
<dbReference type="AlphaFoldDB" id="F3SJL9"/>
<dbReference type="PROSITE" id="PS01125">
    <property type="entry name" value="ROK"/>
    <property type="match status" value="1"/>
</dbReference>
<comment type="similarity">
    <text evidence="2">Belongs to the ROK (NagC/XylR) family.</text>
</comment>
<dbReference type="GO" id="GO:0046872">
    <property type="term" value="F:metal ion binding"/>
    <property type="evidence" value="ECO:0007669"/>
    <property type="project" value="UniProtKB-KW"/>
</dbReference>
<dbReference type="InterPro" id="IPR043129">
    <property type="entry name" value="ATPase_NBD"/>
</dbReference>
<keyword evidence="4" id="KW-0479">Metal-binding</keyword>
<evidence type="ECO:0000256" key="10">
    <source>
        <dbReference type="ARBA" id="ARBA00023277"/>
    </source>
</evidence>
<dbReference type="SUPFAM" id="SSF53067">
    <property type="entry name" value="Actin-like ATPase domain"/>
    <property type="match status" value="1"/>
</dbReference>
<evidence type="ECO:0000256" key="7">
    <source>
        <dbReference type="ARBA" id="ARBA00022833"/>
    </source>
</evidence>
<dbReference type="FunFam" id="3.30.420.40:FF:000153">
    <property type="entry name" value="Putative fructokinase"/>
    <property type="match status" value="1"/>
</dbReference>
<dbReference type="GO" id="GO:0005524">
    <property type="term" value="F:ATP binding"/>
    <property type="evidence" value="ECO:0007669"/>
    <property type="project" value="UniProtKB-KW"/>
</dbReference>
<keyword evidence="6 14" id="KW-0418">Kinase</keyword>
<keyword evidence="10" id="KW-0119">Carbohydrate metabolism</keyword>
<dbReference type="PATRIC" id="fig|888824.3.peg.1319"/>
<keyword evidence="8" id="KW-0067">ATP-binding</keyword>
<dbReference type="Pfam" id="PF00480">
    <property type="entry name" value="ROK"/>
    <property type="match status" value="1"/>
</dbReference>
<dbReference type="FunFam" id="3.30.420.40:FF:000136">
    <property type="entry name" value="Putative fructokinase"/>
    <property type="match status" value="1"/>
</dbReference>
<dbReference type="InterPro" id="IPR049874">
    <property type="entry name" value="ROK_cs"/>
</dbReference>
<comment type="cofactor">
    <cofactor evidence="1">
        <name>Mg(2+)</name>
        <dbReference type="ChEBI" id="CHEBI:18420"/>
    </cofactor>
</comment>
<comment type="catalytic activity">
    <reaction evidence="12">
        <text>D-fructose + ATP = D-fructose 6-phosphate + ADP + H(+)</text>
        <dbReference type="Rhea" id="RHEA:16125"/>
        <dbReference type="ChEBI" id="CHEBI:15378"/>
        <dbReference type="ChEBI" id="CHEBI:30616"/>
        <dbReference type="ChEBI" id="CHEBI:37721"/>
        <dbReference type="ChEBI" id="CHEBI:61527"/>
        <dbReference type="ChEBI" id="CHEBI:456216"/>
        <dbReference type="EC" id="2.7.1.4"/>
    </reaction>
</comment>
<dbReference type="CDD" id="cd24067">
    <property type="entry name" value="ASKHA_NBD_ROK_BsFRK-like"/>
    <property type="match status" value="1"/>
</dbReference>
<evidence type="ECO:0000256" key="2">
    <source>
        <dbReference type="ARBA" id="ARBA00006479"/>
    </source>
</evidence>
<sequence length="312" mass="33893">MNRVEIKCKRGFLMTKLYGSLEAGGTKFVCAVGDERFEVVEKTQFPTTTPIETLDKTIEFFSRFDNLAGLAVGSFGPIDIDPNSKTYGFITTTPKPHWANVDIVGALRRALNVPIYFTTDVNSSAYGEVVARNNAGGRIENLVYYTIGTGIGAGAIQRGEFVGGTGHPEMGHYYVAKHPMDVEKEFNGVCPFHNGCLEGLAAGPSLEARTGVRGENIELNSSVWDIQAYYIAQAAIQATVTFRPDVIVFGGGVMAQQHMLDRVREKFTVLLNGYLPVPDVRDYIVTPAVAGNGSATLGNFVLAKEVSERHAK</sequence>
<dbReference type="EMBL" id="AFDP01000015">
    <property type="protein sequence ID" value="EGG39922.1"/>
    <property type="molecule type" value="Genomic_DNA"/>
</dbReference>
<proteinExistence type="inferred from homology"/>
<keyword evidence="3 14" id="KW-0808">Transferase</keyword>
<name>F3SJL9_STRSA</name>
<evidence type="ECO:0000256" key="4">
    <source>
        <dbReference type="ARBA" id="ARBA00022723"/>
    </source>
</evidence>
<dbReference type="Gene3D" id="3.30.420.40">
    <property type="match status" value="2"/>
</dbReference>
<comment type="caution">
    <text evidence="14">The sequence shown here is derived from an EMBL/GenBank/DDBJ whole genome shotgun (WGS) entry which is preliminary data.</text>
</comment>
<evidence type="ECO:0000256" key="8">
    <source>
        <dbReference type="ARBA" id="ARBA00022840"/>
    </source>
</evidence>
<evidence type="ECO:0000256" key="9">
    <source>
        <dbReference type="ARBA" id="ARBA00022842"/>
    </source>
</evidence>
<dbReference type="GO" id="GO:0008865">
    <property type="term" value="F:fructokinase activity"/>
    <property type="evidence" value="ECO:0007669"/>
    <property type="project" value="UniProtKB-EC"/>
</dbReference>
<dbReference type="PANTHER" id="PTHR42742">
    <property type="entry name" value="TRANSCRIPTIONAL REPRESSOR MPRA"/>
    <property type="match status" value="1"/>
</dbReference>
<evidence type="ECO:0000256" key="5">
    <source>
        <dbReference type="ARBA" id="ARBA00022741"/>
    </source>
</evidence>
<dbReference type="PANTHER" id="PTHR42742:SF3">
    <property type="entry name" value="FRUCTOKINASE"/>
    <property type="match status" value="1"/>
</dbReference>
<evidence type="ECO:0000256" key="3">
    <source>
        <dbReference type="ARBA" id="ARBA00022679"/>
    </source>
</evidence>
<gene>
    <name evidence="14" type="primary">scrK</name>
    <name evidence="14" type="ORF">HMPREF9397_1341</name>
</gene>
<evidence type="ECO:0000313" key="15">
    <source>
        <dbReference type="Proteomes" id="UP000003378"/>
    </source>
</evidence>